<dbReference type="AlphaFoldDB" id="A0A381R8Q5"/>
<reference evidence="1" key="1">
    <citation type="submission" date="2018-05" db="EMBL/GenBank/DDBJ databases">
        <authorList>
            <person name="Lanie J.A."/>
            <person name="Ng W.-L."/>
            <person name="Kazmierczak K.M."/>
            <person name="Andrzejewski T.M."/>
            <person name="Davidsen T.M."/>
            <person name="Wayne K.J."/>
            <person name="Tettelin H."/>
            <person name="Glass J.I."/>
            <person name="Rusch D."/>
            <person name="Podicherti R."/>
            <person name="Tsui H.-C.T."/>
            <person name="Winkler M.E."/>
        </authorList>
    </citation>
    <scope>NUCLEOTIDE SEQUENCE</scope>
</reference>
<name>A0A381R8Q5_9ZZZZ</name>
<sequence>MPRYLTYVFCIGLIALSCFNRNDFPQNNNILAKVGDRIITVQDFIRRAEYTIRPDYCKQSNYIHKKIVLNSLIAEKLIALEMEKEKDELLASQSFHNYLRGRKEQSMRQLFYYDNFFDKTDIPDSLIKKVLPLSGRKIKVNYISLPDIKTAGEIKNLLLQNFSLSEIYDGIWPGEVPSKEINFFDKEPDEIHRQLFKDQIEKGQIVGPFANDDGSYLIMKIVEWKDEFTITEKEQKIRWNDTRNMVKEKMAKKEYLSYIEGIMTGHTIDFNPNVFDQYAYEASKVYLNDVEIKKQAISKALWEDIEKPKKIVINDKTNLSLDDIIFSYDNKEWTVNDLNQLIQSHPLVFRKRQISIGDFRNQLKLSIADLLRDKAITEKCYNLDLDKDWRVTTNVYMWHDAYASKRFITLANEKKENPEKKRILHNNLIDSLQIKYSNKIRINTVEFEDIELTSRDMLVTQKGLAYPIVVPSFPILTSDDRLDYGSKLN</sequence>
<dbReference type="EMBL" id="UINC01001752">
    <property type="protein sequence ID" value="SUZ88062.1"/>
    <property type="molecule type" value="Genomic_DNA"/>
</dbReference>
<evidence type="ECO:0008006" key="2">
    <source>
        <dbReference type="Google" id="ProtNLM"/>
    </source>
</evidence>
<dbReference type="PROSITE" id="PS51257">
    <property type="entry name" value="PROKAR_LIPOPROTEIN"/>
    <property type="match status" value="1"/>
</dbReference>
<organism evidence="1">
    <name type="scientific">marine metagenome</name>
    <dbReference type="NCBI Taxonomy" id="408172"/>
    <lineage>
        <taxon>unclassified sequences</taxon>
        <taxon>metagenomes</taxon>
        <taxon>ecological metagenomes</taxon>
    </lineage>
</organism>
<gene>
    <name evidence="1" type="ORF">METZ01_LOCUS40916</name>
</gene>
<protein>
    <recommendedName>
        <fullName evidence="2">PpiC domain-containing protein</fullName>
    </recommendedName>
</protein>
<accession>A0A381R8Q5</accession>
<evidence type="ECO:0000313" key="1">
    <source>
        <dbReference type="EMBL" id="SUZ88062.1"/>
    </source>
</evidence>
<proteinExistence type="predicted"/>